<gene>
    <name evidence="2" type="ORF">METZ01_LOCUS218060</name>
</gene>
<evidence type="ECO:0000313" key="2">
    <source>
        <dbReference type="EMBL" id="SVB65206.1"/>
    </source>
</evidence>
<keyword evidence="1" id="KW-0812">Transmembrane</keyword>
<feature type="transmembrane region" description="Helical" evidence="1">
    <location>
        <begin position="70"/>
        <end position="103"/>
    </location>
</feature>
<protein>
    <submittedName>
        <fullName evidence="2">Uncharacterized protein</fullName>
    </submittedName>
</protein>
<keyword evidence="1" id="KW-1133">Transmembrane helix</keyword>
<proteinExistence type="predicted"/>
<sequence>MGRVTRCGLANDGQIYIFRGIVIDGCDLLDVNRHTSVFCHKVSENVGGVYEAFNPPILYQKEMITGDPEVVIYAGMALMCTTWPIGFAHVCIPIGAALVYNWFQEVFHLWGII</sequence>
<name>A0A382FQ03_9ZZZZ</name>
<organism evidence="2">
    <name type="scientific">marine metagenome</name>
    <dbReference type="NCBI Taxonomy" id="408172"/>
    <lineage>
        <taxon>unclassified sequences</taxon>
        <taxon>metagenomes</taxon>
        <taxon>ecological metagenomes</taxon>
    </lineage>
</organism>
<dbReference type="EMBL" id="UINC01051266">
    <property type="protein sequence ID" value="SVB65206.1"/>
    <property type="molecule type" value="Genomic_DNA"/>
</dbReference>
<reference evidence="2" key="1">
    <citation type="submission" date="2018-05" db="EMBL/GenBank/DDBJ databases">
        <authorList>
            <person name="Lanie J.A."/>
            <person name="Ng W.-L."/>
            <person name="Kazmierczak K.M."/>
            <person name="Andrzejewski T.M."/>
            <person name="Davidsen T.M."/>
            <person name="Wayne K.J."/>
            <person name="Tettelin H."/>
            <person name="Glass J.I."/>
            <person name="Rusch D."/>
            <person name="Podicherti R."/>
            <person name="Tsui H.-C.T."/>
            <person name="Winkler M.E."/>
        </authorList>
    </citation>
    <scope>NUCLEOTIDE SEQUENCE</scope>
</reference>
<dbReference type="AlphaFoldDB" id="A0A382FQ03"/>
<accession>A0A382FQ03</accession>
<keyword evidence="1" id="KW-0472">Membrane</keyword>
<evidence type="ECO:0000256" key="1">
    <source>
        <dbReference type="SAM" id="Phobius"/>
    </source>
</evidence>